<gene>
    <name evidence="1" type="ORF">CYLTODRAFT_361083</name>
</gene>
<sequence length="164" mass="19156">MRCNTDVASLRSGTAVKAIIIYISEYIVKPSLKTYVIFEAVRSVFSRSHELLNSSSTNEEKVRKLITRIVNVITVRMELESPMICSYLLGLPDHYTNARFVNFYWTSYVAHIRRECNEKFTGYQEEKVQLRKTKDSIVGISRVDDYIHRPLDDECSCLSLWDWM</sequence>
<proteinExistence type="predicted"/>
<dbReference type="EMBL" id="KN880756">
    <property type="protein sequence ID" value="KIY62694.1"/>
    <property type="molecule type" value="Genomic_DNA"/>
</dbReference>
<dbReference type="AlphaFoldDB" id="A0A0D7AXV0"/>
<dbReference type="Proteomes" id="UP000054007">
    <property type="component" value="Unassembled WGS sequence"/>
</dbReference>
<keyword evidence="2" id="KW-1185">Reference proteome</keyword>
<feature type="non-terminal residue" evidence="1">
    <location>
        <position position="164"/>
    </location>
</feature>
<evidence type="ECO:0000313" key="2">
    <source>
        <dbReference type="Proteomes" id="UP000054007"/>
    </source>
</evidence>
<dbReference type="OrthoDB" id="3259294at2759"/>
<organism evidence="1 2">
    <name type="scientific">Cylindrobasidium torrendii FP15055 ss-10</name>
    <dbReference type="NCBI Taxonomy" id="1314674"/>
    <lineage>
        <taxon>Eukaryota</taxon>
        <taxon>Fungi</taxon>
        <taxon>Dikarya</taxon>
        <taxon>Basidiomycota</taxon>
        <taxon>Agaricomycotina</taxon>
        <taxon>Agaricomycetes</taxon>
        <taxon>Agaricomycetidae</taxon>
        <taxon>Agaricales</taxon>
        <taxon>Marasmiineae</taxon>
        <taxon>Physalacriaceae</taxon>
        <taxon>Cylindrobasidium</taxon>
    </lineage>
</organism>
<protein>
    <submittedName>
        <fullName evidence="1">Uncharacterized protein</fullName>
    </submittedName>
</protein>
<reference evidence="1 2" key="1">
    <citation type="journal article" date="2015" name="Fungal Genet. Biol.">
        <title>Evolution of novel wood decay mechanisms in Agaricales revealed by the genome sequences of Fistulina hepatica and Cylindrobasidium torrendii.</title>
        <authorList>
            <person name="Floudas D."/>
            <person name="Held B.W."/>
            <person name="Riley R."/>
            <person name="Nagy L.G."/>
            <person name="Koehler G."/>
            <person name="Ransdell A.S."/>
            <person name="Younus H."/>
            <person name="Chow J."/>
            <person name="Chiniquy J."/>
            <person name="Lipzen A."/>
            <person name="Tritt A."/>
            <person name="Sun H."/>
            <person name="Haridas S."/>
            <person name="LaButti K."/>
            <person name="Ohm R.A."/>
            <person name="Kues U."/>
            <person name="Blanchette R.A."/>
            <person name="Grigoriev I.V."/>
            <person name="Minto R.E."/>
            <person name="Hibbett D.S."/>
        </authorList>
    </citation>
    <scope>NUCLEOTIDE SEQUENCE [LARGE SCALE GENOMIC DNA]</scope>
    <source>
        <strain evidence="1 2">FP15055 ss-10</strain>
    </source>
</reference>
<name>A0A0D7AXV0_9AGAR</name>
<dbReference type="STRING" id="1314674.A0A0D7AXV0"/>
<accession>A0A0D7AXV0</accession>
<evidence type="ECO:0000313" key="1">
    <source>
        <dbReference type="EMBL" id="KIY62694.1"/>
    </source>
</evidence>